<feature type="compositionally biased region" description="Polar residues" evidence="1">
    <location>
        <begin position="253"/>
        <end position="265"/>
    </location>
</feature>
<dbReference type="AlphaFoldDB" id="A0A5K3FQI8"/>
<protein>
    <submittedName>
        <fullName evidence="2">UBZ4-type domain-containing protein</fullName>
    </submittedName>
</protein>
<name>A0A5K3FQI8_MESCO</name>
<feature type="compositionally biased region" description="Polar residues" evidence="1">
    <location>
        <begin position="272"/>
        <end position="288"/>
    </location>
</feature>
<reference evidence="2" key="1">
    <citation type="submission" date="2019-11" db="UniProtKB">
        <authorList>
            <consortium name="WormBaseParasite"/>
        </authorList>
    </citation>
    <scope>IDENTIFICATION</scope>
</reference>
<dbReference type="WBParaSite" id="MCU_010480-RB">
    <property type="protein sequence ID" value="MCU_010480-RB"/>
    <property type="gene ID" value="MCU_010480"/>
</dbReference>
<organism evidence="2">
    <name type="scientific">Mesocestoides corti</name>
    <name type="common">Flatworm</name>
    <dbReference type="NCBI Taxonomy" id="53468"/>
    <lineage>
        <taxon>Eukaryota</taxon>
        <taxon>Metazoa</taxon>
        <taxon>Spiralia</taxon>
        <taxon>Lophotrochozoa</taxon>
        <taxon>Platyhelminthes</taxon>
        <taxon>Cestoda</taxon>
        <taxon>Eucestoda</taxon>
        <taxon>Cyclophyllidea</taxon>
        <taxon>Mesocestoididae</taxon>
        <taxon>Mesocestoides</taxon>
    </lineage>
</organism>
<sequence>MDESEFVVVEEGHNEEVKVAISDLKEAEQAYRAAHDALVKSNILLQDTLSLTLELALKKITPDFASDTDEITKKINESLYSSTEAVLRDHVKSLCSKLVAVNDEYEKLAKKFKAFKPPESFEPMPHLERLATILDQIDELLPNEGTPAEAPSTDIEKLCARAESIRDRVGLALEASGDKQLDTKPEVIRNVFEEPRAPLSESESQMSISRMIREEVTSVLQVEMANILDQQRDLIQQAIKPLAEENQADRKPSGSQGQPLQNSASAAAYPEFSSSSDTPLRESQLQQPTALPLEHSFHNSPSFLPEESASSNAKYWGNNVRLFCDYSLFEPEDLPF</sequence>
<evidence type="ECO:0000256" key="1">
    <source>
        <dbReference type="SAM" id="MobiDB-lite"/>
    </source>
</evidence>
<accession>A0A5K3FQI8</accession>
<proteinExistence type="predicted"/>
<evidence type="ECO:0000313" key="2">
    <source>
        <dbReference type="WBParaSite" id="MCU_010480-RB"/>
    </source>
</evidence>
<feature type="region of interest" description="Disordered" evidence="1">
    <location>
        <begin position="245"/>
        <end position="288"/>
    </location>
</feature>